<dbReference type="OrthoDB" id="5370059at2759"/>
<feature type="region of interest" description="Disordered" evidence="1">
    <location>
        <begin position="156"/>
        <end position="177"/>
    </location>
</feature>
<feature type="region of interest" description="Disordered" evidence="1">
    <location>
        <begin position="113"/>
        <end position="138"/>
    </location>
</feature>
<dbReference type="Proteomes" id="UP000654075">
    <property type="component" value="Unassembled WGS sequence"/>
</dbReference>
<gene>
    <name evidence="2" type="ORF">PGLA1383_LOCUS31446</name>
</gene>
<name>A0A813FNJ1_POLGL</name>
<dbReference type="Gene3D" id="3.30.40.10">
    <property type="entry name" value="Zinc/RING finger domain, C3HC4 (zinc finger)"/>
    <property type="match status" value="1"/>
</dbReference>
<feature type="compositionally biased region" description="Basic residues" evidence="1">
    <location>
        <begin position="312"/>
        <end position="327"/>
    </location>
</feature>
<sequence>MPTTCARLVKGQWVVPVEVDKEHERLLGREGLSMSVGRQRPDGSCLIEVWFMHDDPTCPPEVVLLPHAQLLALEIARDLPITPWESQWKGSLEQTPQLVDETDLDHKLMLKYGNESSEDSDVESSASRSISSSDSEDGDLAVGCLVEVIERLTSHQWPPSEASDHTGEPFSDHASSATPLLHGSHLRSFARLEHLTGDRNRVRLVGSPAVSVEVPSKALVWSSLGRMENRALCRHCDRGGSGSKLLLCQNFGTTCCNSAHIGCLSPPLDAVPTCPWYCCDACEAMAGPERHEINEGSDACRDIGAGAADAPKKRKSKLALARGTKKR</sequence>
<evidence type="ECO:0000313" key="3">
    <source>
        <dbReference type="Proteomes" id="UP000654075"/>
    </source>
</evidence>
<organism evidence="2 3">
    <name type="scientific">Polarella glacialis</name>
    <name type="common">Dinoflagellate</name>
    <dbReference type="NCBI Taxonomy" id="89957"/>
    <lineage>
        <taxon>Eukaryota</taxon>
        <taxon>Sar</taxon>
        <taxon>Alveolata</taxon>
        <taxon>Dinophyceae</taxon>
        <taxon>Suessiales</taxon>
        <taxon>Suessiaceae</taxon>
        <taxon>Polarella</taxon>
    </lineage>
</organism>
<accession>A0A813FNJ1</accession>
<protein>
    <recommendedName>
        <fullName evidence="4">PHD-type domain-containing protein</fullName>
    </recommendedName>
</protein>
<feature type="region of interest" description="Disordered" evidence="1">
    <location>
        <begin position="308"/>
        <end position="327"/>
    </location>
</feature>
<proteinExistence type="predicted"/>
<feature type="compositionally biased region" description="Low complexity" evidence="1">
    <location>
        <begin position="123"/>
        <end position="133"/>
    </location>
</feature>
<evidence type="ECO:0008006" key="4">
    <source>
        <dbReference type="Google" id="ProtNLM"/>
    </source>
</evidence>
<dbReference type="AlphaFoldDB" id="A0A813FNJ1"/>
<dbReference type="SUPFAM" id="SSF57903">
    <property type="entry name" value="FYVE/PHD zinc finger"/>
    <property type="match status" value="1"/>
</dbReference>
<reference evidence="2" key="1">
    <citation type="submission" date="2021-02" db="EMBL/GenBank/DDBJ databases">
        <authorList>
            <person name="Dougan E. K."/>
            <person name="Rhodes N."/>
            <person name="Thang M."/>
            <person name="Chan C."/>
        </authorList>
    </citation>
    <scope>NUCLEOTIDE SEQUENCE</scope>
</reference>
<feature type="compositionally biased region" description="Basic and acidic residues" evidence="1">
    <location>
        <begin position="162"/>
        <end position="171"/>
    </location>
</feature>
<dbReference type="InterPro" id="IPR013083">
    <property type="entry name" value="Znf_RING/FYVE/PHD"/>
</dbReference>
<evidence type="ECO:0000256" key="1">
    <source>
        <dbReference type="SAM" id="MobiDB-lite"/>
    </source>
</evidence>
<keyword evidence="3" id="KW-1185">Reference proteome</keyword>
<evidence type="ECO:0000313" key="2">
    <source>
        <dbReference type="EMBL" id="CAE8613692.1"/>
    </source>
</evidence>
<dbReference type="InterPro" id="IPR011011">
    <property type="entry name" value="Znf_FYVE_PHD"/>
</dbReference>
<comment type="caution">
    <text evidence="2">The sequence shown here is derived from an EMBL/GenBank/DDBJ whole genome shotgun (WGS) entry which is preliminary data.</text>
</comment>
<dbReference type="EMBL" id="CAJNNV010025295">
    <property type="protein sequence ID" value="CAE8613692.1"/>
    <property type="molecule type" value="Genomic_DNA"/>
</dbReference>